<comment type="caution">
    <text evidence="3">The sequence shown here is derived from an EMBL/GenBank/DDBJ whole genome shotgun (WGS) entry which is preliminary data.</text>
</comment>
<dbReference type="PANTHER" id="PTHR43205:SF7">
    <property type="entry name" value="PROSTAGLANDIN REDUCTASE 1"/>
    <property type="match status" value="1"/>
</dbReference>
<dbReference type="InterPro" id="IPR036291">
    <property type="entry name" value="NAD(P)-bd_dom_sf"/>
</dbReference>
<dbReference type="Pfam" id="PF00107">
    <property type="entry name" value="ADH_zinc_N"/>
    <property type="match status" value="1"/>
</dbReference>
<protein>
    <submittedName>
        <fullName evidence="3">Alcohol dehydrogenase</fullName>
    </submittedName>
</protein>
<dbReference type="AlphaFoldDB" id="A0AAD7K3U7"/>
<evidence type="ECO:0000313" key="3">
    <source>
        <dbReference type="EMBL" id="KAJ7777710.1"/>
    </source>
</evidence>
<dbReference type="Gene3D" id="3.90.180.10">
    <property type="entry name" value="Medium-chain alcohol dehydrogenases, catalytic domain"/>
    <property type="match status" value="1"/>
</dbReference>
<dbReference type="Gene3D" id="3.40.50.720">
    <property type="entry name" value="NAD(P)-binding Rossmann-like Domain"/>
    <property type="match status" value="1"/>
</dbReference>
<dbReference type="SUPFAM" id="SSF51735">
    <property type="entry name" value="NAD(P)-binding Rossmann-fold domains"/>
    <property type="match status" value="1"/>
</dbReference>
<dbReference type="SMART" id="SM00829">
    <property type="entry name" value="PKS_ER"/>
    <property type="match status" value="1"/>
</dbReference>
<dbReference type="Pfam" id="PF16884">
    <property type="entry name" value="ADH_N_2"/>
    <property type="match status" value="1"/>
</dbReference>
<dbReference type="Proteomes" id="UP001215280">
    <property type="component" value="Unassembled WGS sequence"/>
</dbReference>
<dbReference type="InterPro" id="IPR020843">
    <property type="entry name" value="ER"/>
</dbReference>
<dbReference type="InterPro" id="IPR045010">
    <property type="entry name" value="MDR_fam"/>
</dbReference>
<dbReference type="SUPFAM" id="SSF50129">
    <property type="entry name" value="GroES-like"/>
    <property type="match status" value="1"/>
</dbReference>
<evidence type="ECO:0000256" key="1">
    <source>
        <dbReference type="ARBA" id="ARBA00023002"/>
    </source>
</evidence>
<dbReference type="InterPro" id="IPR011032">
    <property type="entry name" value="GroES-like_sf"/>
</dbReference>
<sequence length="344" mass="37165">MAPVKNARVIFNSVPEGYPVPGETTVYDATQTIDLDAVPLNGGFLLKTLIVSVDPFLRGRMRQPEQKSYSPGFTLGAPIDGFGIGVVLRSETVGVEAGKYIYGYNMAFQEYVVLPELSVMRRIIEKHPDLSWTTYVGAAGMPGMTAYMGWKEYSDAKPGEVAFITTGAGPVGSFVIQLAKKAGMKVIASAGSEEKVQFMKDIGVDVAFNYKTTDTRAVLEKEGPIDVYWDNVGGEVLEAAIEFANIHARFLECGQISGYNTGHQGPKNFNLIVGKSLHVHGILVTRLIPKYGAEFYATVPPQLASGEIKYTEEVTRGLEAVGDVILGVQKGTNKAKAVIVVADE</sequence>
<proteinExistence type="predicted"/>
<dbReference type="GO" id="GO:0016628">
    <property type="term" value="F:oxidoreductase activity, acting on the CH-CH group of donors, NAD or NADP as acceptor"/>
    <property type="evidence" value="ECO:0007669"/>
    <property type="project" value="InterPro"/>
</dbReference>
<keyword evidence="1" id="KW-0560">Oxidoreductase</keyword>
<evidence type="ECO:0000259" key="2">
    <source>
        <dbReference type="SMART" id="SM00829"/>
    </source>
</evidence>
<keyword evidence="4" id="KW-1185">Reference proteome</keyword>
<dbReference type="InterPro" id="IPR013149">
    <property type="entry name" value="ADH-like_C"/>
</dbReference>
<dbReference type="PANTHER" id="PTHR43205">
    <property type="entry name" value="PROSTAGLANDIN REDUCTASE"/>
    <property type="match status" value="1"/>
</dbReference>
<evidence type="ECO:0000313" key="4">
    <source>
        <dbReference type="Proteomes" id="UP001215280"/>
    </source>
</evidence>
<dbReference type="InterPro" id="IPR041694">
    <property type="entry name" value="ADH_N_2"/>
</dbReference>
<organism evidence="3 4">
    <name type="scientific">Mycena maculata</name>
    <dbReference type="NCBI Taxonomy" id="230809"/>
    <lineage>
        <taxon>Eukaryota</taxon>
        <taxon>Fungi</taxon>
        <taxon>Dikarya</taxon>
        <taxon>Basidiomycota</taxon>
        <taxon>Agaricomycotina</taxon>
        <taxon>Agaricomycetes</taxon>
        <taxon>Agaricomycetidae</taxon>
        <taxon>Agaricales</taxon>
        <taxon>Marasmiineae</taxon>
        <taxon>Mycenaceae</taxon>
        <taxon>Mycena</taxon>
    </lineage>
</organism>
<gene>
    <name evidence="3" type="ORF">DFH07DRAFT_797597</name>
</gene>
<accession>A0AAD7K3U7</accession>
<name>A0AAD7K3U7_9AGAR</name>
<dbReference type="EMBL" id="JARJLG010000010">
    <property type="protein sequence ID" value="KAJ7777710.1"/>
    <property type="molecule type" value="Genomic_DNA"/>
</dbReference>
<reference evidence="3" key="1">
    <citation type="submission" date="2023-03" db="EMBL/GenBank/DDBJ databases">
        <title>Massive genome expansion in bonnet fungi (Mycena s.s.) driven by repeated elements and novel gene families across ecological guilds.</title>
        <authorList>
            <consortium name="Lawrence Berkeley National Laboratory"/>
            <person name="Harder C.B."/>
            <person name="Miyauchi S."/>
            <person name="Viragh M."/>
            <person name="Kuo A."/>
            <person name="Thoen E."/>
            <person name="Andreopoulos B."/>
            <person name="Lu D."/>
            <person name="Skrede I."/>
            <person name="Drula E."/>
            <person name="Henrissat B."/>
            <person name="Morin E."/>
            <person name="Kohler A."/>
            <person name="Barry K."/>
            <person name="LaButti K."/>
            <person name="Morin E."/>
            <person name="Salamov A."/>
            <person name="Lipzen A."/>
            <person name="Mereny Z."/>
            <person name="Hegedus B."/>
            <person name="Baldrian P."/>
            <person name="Stursova M."/>
            <person name="Weitz H."/>
            <person name="Taylor A."/>
            <person name="Grigoriev I.V."/>
            <person name="Nagy L.G."/>
            <person name="Martin F."/>
            <person name="Kauserud H."/>
        </authorList>
    </citation>
    <scope>NUCLEOTIDE SEQUENCE</scope>
    <source>
        <strain evidence="3">CBHHK188m</strain>
    </source>
</reference>
<feature type="domain" description="Enoyl reductase (ER)" evidence="2">
    <location>
        <begin position="25"/>
        <end position="339"/>
    </location>
</feature>
<dbReference type="CDD" id="cd05288">
    <property type="entry name" value="PGDH"/>
    <property type="match status" value="1"/>
</dbReference>